<feature type="transmembrane region" description="Helical" evidence="8">
    <location>
        <begin position="248"/>
        <end position="268"/>
    </location>
</feature>
<evidence type="ECO:0000256" key="3">
    <source>
        <dbReference type="ARBA" id="ARBA00022475"/>
    </source>
</evidence>
<proteinExistence type="predicted"/>
<keyword evidence="4" id="KW-0997">Cell inner membrane</keyword>
<dbReference type="PANTHER" id="PTHR35334">
    <property type="entry name" value="SERINE TRANSPORTER"/>
    <property type="match status" value="1"/>
</dbReference>
<feature type="transmembrane region" description="Helical" evidence="8">
    <location>
        <begin position="27"/>
        <end position="45"/>
    </location>
</feature>
<feature type="transmembrane region" description="Helical" evidence="8">
    <location>
        <begin position="397"/>
        <end position="418"/>
    </location>
</feature>
<keyword evidence="7 8" id="KW-0472">Membrane</keyword>
<reference evidence="10" key="1">
    <citation type="submission" date="2019-06" db="EMBL/GenBank/DDBJ databases">
        <title>Co-occurence of chitin degradation, pigmentation and bioactivity in marine Pseudoalteromonas.</title>
        <authorList>
            <person name="Sonnenschein E.C."/>
            <person name="Bech P.K."/>
        </authorList>
    </citation>
    <scope>NUCLEOTIDE SEQUENCE [LARGE SCALE GENOMIC DNA]</scope>
    <source>
        <strain evidence="10">S3895</strain>
    </source>
</reference>
<keyword evidence="5 8" id="KW-0812">Transmembrane</keyword>
<organism evidence="9 10">
    <name type="scientific">Pseudoalteromonas aurantia</name>
    <dbReference type="NCBI Taxonomy" id="43654"/>
    <lineage>
        <taxon>Bacteria</taxon>
        <taxon>Pseudomonadati</taxon>
        <taxon>Pseudomonadota</taxon>
        <taxon>Gammaproteobacteria</taxon>
        <taxon>Alteromonadales</taxon>
        <taxon>Pseudoalteromonadaceae</taxon>
        <taxon>Pseudoalteromonas</taxon>
    </lineage>
</organism>
<accession>A0ABY2W0D3</accession>
<dbReference type="Proteomes" id="UP000307164">
    <property type="component" value="Unassembled WGS sequence"/>
</dbReference>
<sequence length="419" mass="45726">MSNASEAISSDMPSNDAERWSQHDTQWVLSLFGTAVGAGILFLPINIGIGGFWPLLIMTVLAFPMTYLAHRGLARFVLSSKQTDADFTDVVEEHFGPGAGRLISLLYFFSIFPILLIYGVGLTNTVDSFIVNQLNMGSPPRVVLSGILVAGMIAIMMGGEKLLMRTFSVLVYPLVAVLLFLSLYLIPNWQIPVITTPDAASLTQTLWLSVPIVVFSFSHAAAISSFANVQRRHYKTHALSKSENILQCTSIMLIVFVLLFVFSCVLSLSPEQMAEAKQANVSVLSYLANVYDNPYIAMLGPLVAFIAITSSFLGHFLGARESFNGLMNKKTSLEIKQIDKLGVAMMFVAIWICAVLNPSILDMMGAISGPIIAMILFIMPTIAVFKVPALHKYKGKIGTYFVLIVGLLSVSALLFNMFG</sequence>
<dbReference type="EMBL" id="PNBW01000024">
    <property type="protein sequence ID" value="TMO76829.1"/>
    <property type="molecule type" value="Genomic_DNA"/>
</dbReference>
<protein>
    <submittedName>
        <fullName evidence="9">HAAAP family serine/threonine permease</fullName>
    </submittedName>
</protein>
<evidence type="ECO:0000256" key="5">
    <source>
        <dbReference type="ARBA" id="ARBA00022692"/>
    </source>
</evidence>
<evidence type="ECO:0000313" key="10">
    <source>
        <dbReference type="Proteomes" id="UP000307164"/>
    </source>
</evidence>
<evidence type="ECO:0000256" key="4">
    <source>
        <dbReference type="ARBA" id="ARBA00022519"/>
    </source>
</evidence>
<evidence type="ECO:0000256" key="7">
    <source>
        <dbReference type="ARBA" id="ARBA00023136"/>
    </source>
</evidence>
<dbReference type="PANTHER" id="PTHR35334:SF2">
    <property type="entry name" value="SERINE TRANSPORTER SDAC"/>
    <property type="match status" value="1"/>
</dbReference>
<keyword evidence="10" id="KW-1185">Reference proteome</keyword>
<keyword evidence="2" id="KW-0813">Transport</keyword>
<dbReference type="InterPro" id="IPR018227">
    <property type="entry name" value="Amino_acid_transport_2"/>
</dbReference>
<gene>
    <name evidence="9" type="ORF">CWC20_05195</name>
</gene>
<keyword evidence="3" id="KW-1003">Cell membrane</keyword>
<comment type="subcellular location">
    <subcellularLocation>
        <location evidence="1">Cell inner membrane</location>
        <topology evidence="1">Multi-pass membrane protein</topology>
    </subcellularLocation>
</comment>
<comment type="caution">
    <text evidence="9">The sequence shown here is derived from an EMBL/GenBank/DDBJ whole genome shotgun (WGS) entry which is preliminary data.</text>
</comment>
<feature type="transmembrane region" description="Helical" evidence="8">
    <location>
        <begin position="295"/>
        <end position="317"/>
    </location>
</feature>
<feature type="transmembrane region" description="Helical" evidence="8">
    <location>
        <begin position="102"/>
        <end position="122"/>
    </location>
</feature>
<dbReference type="Pfam" id="PF03222">
    <property type="entry name" value="Trp_Tyr_perm"/>
    <property type="match status" value="1"/>
</dbReference>
<feature type="transmembrane region" description="Helical" evidence="8">
    <location>
        <begin position="51"/>
        <end position="69"/>
    </location>
</feature>
<feature type="transmembrane region" description="Helical" evidence="8">
    <location>
        <begin position="206"/>
        <end position="227"/>
    </location>
</feature>
<keyword evidence="6 8" id="KW-1133">Transmembrane helix</keyword>
<feature type="transmembrane region" description="Helical" evidence="8">
    <location>
        <begin position="363"/>
        <end position="385"/>
    </location>
</feature>
<feature type="transmembrane region" description="Helical" evidence="8">
    <location>
        <begin position="338"/>
        <end position="357"/>
    </location>
</feature>
<evidence type="ECO:0000256" key="6">
    <source>
        <dbReference type="ARBA" id="ARBA00022989"/>
    </source>
</evidence>
<evidence type="ECO:0000256" key="1">
    <source>
        <dbReference type="ARBA" id="ARBA00004429"/>
    </source>
</evidence>
<feature type="transmembrane region" description="Helical" evidence="8">
    <location>
        <begin position="142"/>
        <end position="159"/>
    </location>
</feature>
<name>A0ABY2W0D3_9GAMM</name>
<dbReference type="RefSeq" id="WP_138676254.1">
    <property type="nucleotide sequence ID" value="NZ_PNBW01000024.1"/>
</dbReference>
<dbReference type="Gene3D" id="1.20.1740.10">
    <property type="entry name" value="Amino acid/polyamine transporter I"/>
    <property type="match status" value="1"/>
</dbReference>
<feature type="transmembrane region" description="Helical" evidence="8">
    <location>
        <begin position="166"/>
        <end position="186"/>
    </location>
</feature>
<evidence type="ECO:0000256" key="2">
    <source>
        <dbReference type="ARBA" id="ARBA00022448"/>
    </source>
</evidence>
<evidence type="ECO:0000313" key="9">
    <source>
        <dbReference type="EMBL" id="TMO76829.1"/>
    </source>
</evidence>
<evidence type="ECO:0000256" key="8">
    <source>
        <dbReference type="SAM" id="Phobius"/>
    </source>
</evidence>